<accession>A0A4D6N2V4</accession>
<evidence type="ECO:0000313" key="1">
    <source>
        <dbReference type="EMBL" id="QCE06337.1"/>
    </source>
</evidence>
<reference evidence="1 2" key="1">
    <citation type="submission" date="2019-04" db="EMBL/GenBank/DDBJ databases">
        <title>An improved genome assembly and genetic linkage map for asparagus bean, Vigna unguiculata ssp. sesquipedialis.</title>
        <authorList>
            <person name="Xia Q."/>
            <person name="Zhang R."/>
            <person name="Dong Y."/>
        </authorList>
    </citation>
    <scope>NUCLEOTIDE SEQUENCE [LARGE SCALE GENOMIC DNA]</scope>
    <source>
        <tissue evidence="1">Leaf</tissue>
    </source>
</reference>
<dbReference type="EMBL" id="CP039353">
    <property type="protein sequence ID" value="QCE06337.1"/>
    <property type="molecule type" value="Genomic_DNA"/>
</dbReference>
<name>A0A4D6N2V4_VIGUN</name>
<sequence>MEFVPPSDNVRIKGAWRLAVRDVCQAVWNWISPGGFGAEPSDNARVEYLFALDVCGLQCFGDTLKIDLLECFLSCGLEWYPLSCGSGYGVNMWDSLSCDSE</sequence>
<keyword evidence="2" id="KW-1185">Reference proteome</keyword>
<dbReference type="Proteomes" id="UP000501690">
    <property type="component" value="Linkage Group LG9"/>
</dbReference>
<protein>
    <submittedName>
        <fullName evidence="1">Uncharacterized protein</fullName>
    </submittedName>
</protein>
<gene>
    <name evidence="1" type="ORF">DEO72_LG9g1349</name>
</gene>
<proteinExistence type="predicted"/>
<dbReference type="AlphaFoldDB" id="A0A4D6N2V4"/>
<organism evidence="1 2">
    <name type="scientific">Vigna unguiculata</name>
    <name type="common">Cowpea</name>
    <dbReference type="NCBI Taxonomy" id="3917"/>
    <lineage>
        <taxon>Eukaryota</taxon>
        <taxon>Viridiplantae</taxon>
        <taxon>Streptophyta</taxon>
        <taxon>Embryophyta</taxon>
        <taxon>Tracheophyta</taxon>
        <taxon>Spermatophyta</taxon>
        <taxon>Magnoliopsida</taxon>
        <taxon>eudicotyledons</taxon>
        <taxon>Gunneridae</taxon>
        <taxon>Pentapetalae</taxon>
        <taxon>rosids</taxon>
        <taxon>fabids</taxon>
        <taxon>Fabales</taxon>
        <taxon>Fabaceae</taxon>
        <taxon>Papilionoideae</taxon>
        <taxon>50 kb inversion clade</taxon>
        <taxon>NPAAA clade</taxon>
        <taxon>indigoferoid/millettioid clade</taxon>
        <taxon>Phaseoleae</taxon>
        <taxon>Vigna</taxon>
    </lineage>
</organism>
<evidence type="ECO:0000313" key="2">
    <source>
        <dbReference type="Proteomes" id="UP000501690"/>
    </source>
</evidence>